<dbReference type="SUPFAM" id="SSF52172">
    <property type="entry name" value="CheY-like"/>
    <property type="match status" value="1"/>
</dbReference>
<dbReference type="GO" id="GO:0006355">
    <property type="term" value="P:regulation of DNA-templated transcription"/>
    <property type="evidence" value="ECO:0007669"/>
    <property type="project" value="InterPro"/>
</dbReference>
<protein>
    <submittedName>
        <fullName evidence="9">Two component, sigma54 specific, transcriptional regulator, Fis family</fullName>
    </submittedName>
</protein>
<dbReference type="GO" id="GO:0043565">
    <property type="term" value="F:sequence-specific DNA binding"/>
    <property type="evidence" value="ECO:0007669"/>
    <property type="project" value="InterPro"/>
</dbReference>
<evidence type="ECO:0000256" key="4">
    <source>
        <dbReference type="ARBA" id="ARBA00023125"/>
    </source>
</evidence>
<dbReference type="SUPFAM" id="SSF46689">
    <property type="entry name" value="Homeodomain-like"/>
    <property type="match status" value="1"/>
</dbReference>
<evidence type="ECO:0000256" key="1">
    <source>
        <dbReference type="ARBA" id="ARBA00022741"/>
    </source>
</evidence>
<dbReference type="InterPro" id="IPR027417">
    <property type="entry name" value="P-loop_NTPase"/>
</dbReference>
<dbReference type="GO" id="GO:0005524">
    <property type="term" value="F:ATP binding"/>
    <property type="evidence" value="ECO:0007669"/>
    <property type="project" value="UniProtKB-KW"/>
</dbReference>
<organism evidence="9 10">
    <name type="scientific">Chthoniobacter flavus Ellin428</name>
    <dbReference type="NCBI Taxonomy" id="497964"/>
    <lineage>
        <taxon>Bacteria</taxon>
        <taxon>Pseudomonadati</taxon>
        <taxon>Verrucomicrobiota</taxon>
        <taxon>Spartobacteria</taxon>
        <taxon>Chthoniobacterales</taxon>
        <taxon>Chthoniobacteraceae</taxon>
        <taxon>Chthoniobacter</taxon>
    </lineage>
</organism>
<dbReference type="Pfam" id="PF25601">
    <property type="entry name" value="AAA_lid_14"/>
    <property type="match status" value="1"/>
</dbReference>
<dbReference type="InterPro" id="IPR003593">
    <property type="entry name" value="AAA+_ATPase"/>
</dbReference>
<evidence type="ECO:0000259" key="7">
    <source>
        <dbReference type="PROSITE" id="PS50045"/>
    </source>
</evidence>
<dbReference type="Gene3D" id="1.10.10.60">
    <property type="entry name" value="Homeodomain-like"/>
    <property type="match status" value="1"/>
</dbReference>
<evidence type="ECO:0000313" key="10">
    <source>
        <dbReference type="Proteomes" id="UP000005824"/>
    </source>
</evidence>
<dbReference type="PROSITE" id="PS00688">
    <property type="entry name" value="SIGMA54_INTERACT_3"/>
    <property type="match status" value="1"/>
</dbReference>
<keyword evidence="10" id="KW-1185">Reference proteome</keyword>
<keyword evidence="5" id="KW-0804">Transcription</keyword>
<dbReference type="eggNOG" id="COG2204">
    <property type="taxonomic scope" value="Bacteria"/>
</dbReference>
<keyword evidence="4" id="KW-0238">DNA-binding</keyword>
<dbReference type="SMART" id="SM00448">
    <property type="entry name" value="REC"/>
    <property type="match status" value="1"/>
</dbReference>
<evidence type="ECO:0000256" key="2">
    <source>
        <dbReference type="ARBA" id="ARBA00022840"/>
    </source>
</evidence>
<dbReference type="PANTHER" id="PTHR32071">
    <property type="entry name" value="TRANSCRIPTIONAL REGULATORY PROTEIN"/>
    <property type="match status" value="1"/>
</dbReference>
<accession>B4D4B5</accession>
<dbReference type="EMBL" id="ABVL01000011">
    <property type="protein sequence ID" value="EDY18716.1"/>
    <property type="molecule type" value="Genomic_DNA"/>
</dbReference>
<dbReference type="PROSITE" id="PS00676">
    <property type="entry name" value="SIGMA54_INTERACT_2"/>
    <property type="match status" value="1"/>
</dbReference>
<evidence type="ECO:0000313" key="9">
    <source>
        <dbReference type="EMBL" id="EDY18716.1"/>
    </source>
</evidence>
<dbReference type="InterPro" id="IPR002197">
    <property type="entry name" value="HTH_Fis"/>
</dbReference>
<dbReference type="InParanoid" id="B4D4B5"/>
<dbReference type="Proteomes" id="UP000005824">
    <property type="component" value="Unassembled WGS sequence"/>
</dbReference>
<dbReference type="InterPro" id="IPR025662">
    <property type="entry name" value="Sigma_54_int_dom_ATP-bd_1"/>
</dbReference>
<dbReference type="Gene3D" id="3.40.50.2300">
    <property type="match status" value="1"/>
</dbReference>
<proteinExistence type="predicted"/>
<evidence type="ECO:0000256" key="6">
    <source>
        <dbReference type="PROSITE-ProRule" id="PRU00169"/>
    </source>
</evidence>
<dbReference type="SUPFAM" id="SSF52540">
    <property type="entry name" value="P-loop containing nucleoside triphosphate hydrolases"/>
    <property type="match status" value="1"/>
</dbReference>
<dbReference type="InterPro" id="IPR009057">
    <property type="entry name" value="Homeodomain-like_sf"/>
</dbReference>
<sequence length="466" mass="51936">MDPAKIHILVLDRDPAAARAISASLQPVGYQVSIASNEPAALILAEEKLFNLVVKSFDEQRIDAIALMNKIHGITPDTQFIFVSEKGTIGTAVDAIRKGAFDYLSKPIKADQLIESVRKALEHQALVAEDQRLKLRLRRRSEPDIFAGKSAAMQEINRLIQQISPTDVTVLIEGESGTGKEIVARAIHEKSRRNARPFIAVNCAALPDNLIEAELFGHTRGAFTGAISDRPGRFQLAHGGTLFLDEIGDLSSKGQGDLLRVLEDGIFRPVGSHKIERADARIVAASNKNLEAEGINGKFREDLFYRLNIVTIHIPPLRERAEDIPHLVQSFSEHFCAKHRRRQKRFSREVVAFFQTLRWPGNVRQLRNIIERLVVTVPRNVIETEDLPAALVQSSRPDQAFTIQPGMSLAQVEAELIRQTLLKVTSNRAEAAERLGISRRALQYKIVRYGLDRLPKTQPHRAAAAT</sequence>
<dbReference type="Gene3D" id="1.10.8.60">
    <property type="match status" value="1"/>
</dbReference>
<dbReference type="FunFam" id="3.40.50.300:FF:000006">
    <property type="entry name" value="DNA-binding transcriptional regulator NtrC"/>
    <property type="match status" value="1"/>
</dbReference>
<dbReference type="InterPro" id="IPR002078">
    <property type="entry name" value="Sigma_54_int"/>
</dbReference>
<keyword evidence="3" id="KW-0805">Transcription regulation</keyword>
<dbReference type="Pfam" id="PF00072">
    <property type="entry name" value="Response_reg"/>
    <property type="match status" value="1"/>
</dbReference>
<dbReference type="PROSITE" id="PS50110">
    <property type="entry name" value="RESPONSE_REGULATORY"/>
    <property type="match status" value="1"/>
</dbReference>
<dbReference type="InterPro" id="IPR025944">
    <property type="entry name" value="Sigma_54_int_dom_CS"/>
</dbReference>
<dbReference type="PRINTS" id="PR01590">
    <property type="entry name" value="HTHFIS"/>
</dbReference>
<dbReference type="STRING" id="497964.CfE428DRAFT_3753"/>
<dbReference type="Gene3D" id="3.40.50.300">
    <property type="entry name" value="P-loop containing nucleotide triphosphate hydrolases"/>
    <property type="match status" value="1"/>
</dbReference>
<keyword evidence="1" id="KW-0547">Nucleotide-binding</keyword>
<dbReference type="RefSeq" id="WP_006981078.1">
    <property type="nucleotide sequence ID" value="NZ_ABVL01000011.1"/>
</dbReference>
<evidence type="ECO:0000256" key="5">
    <source>
        <dbReference type="ARBA" id="ARBA00023163"/>
    </source>
</evidence>
<dbReference type="InterPro" id="IPR025943">
    <property type="entry name" value="Sigma_54_int_dom_ATP-bd_2"/>
</dbReference>
<comment type="caution">
    <text evidence="9">The sequence shown here is derived from an EMBL/GenBank/DDBJ whole genome shotgun (WGS) entry which is preliminary data.</text>
</comment>
<dbReference type="CDD" id="cd00009">
    <property type="entry name" value="AAA"/>
    <property type="match status" value="1"/>
</dbReference>
<feature type="domain" description="Response regulatory" evidence="8">
    <location>
        <begin position="7"/>
        <end position="121"/>
    </location>
</feature>
<dbReference type="InterPro" id="IPR058031">
    <property type="entry name" value="AAA_lid_NorR"/>
</dbReference>
<dbReference type="Pfam" id="PF00158">
    <property type="entry name" value="Sigma54_activat"/>
    <property type="match status" value="1"/>
</dbReference>
<gene>
    <name evidence="9" type="ORF">CfE428DRAFT_3753</name>
</gene>
<dbReference type="PROSITE" id="PS50045">
    <property type="entry name" value="SIGMA54_INTERACT_4"/>
    <property type="match status" value="1"/>
</dbReference>
<dbReference type="InterPro" id="IPR001789">
    <property type="entry name" value="Sig_transdc_resp-reg_receiver"/>
</dbReference>
<dbReference type="SMART" id="SM00382">
    <property type="entry name" value="AAA"/>
    <property type="match status" value="1"/>
</dbReference>
<evidence type="ECO:0000256" key="3">
    <source>
        <dbReference type="ARBA" id="ARBA00023015"/>
    </source>
</evidence>
<name>B4D4B5_9BACT</name>
<dbReference type="AlphaFoldDB" id="B4D4B5"/>
<comment type="caution">
    <text evidence="6">Lacks conserved residue(s) required for the propagation of feature annotation.</text>
</comment>
<dbReference type="PROSITE" id="PS00675">
    <property type="entry name" value="SIGMA54_INTERACT_1"/>
    <property type="match status" value="1"/>
</dbReference>
<dbReference type="InterPro" id="IPR011006">
    <property type="entry name" value="CheY-like_superfamily"/>
</dbReference>
<dbReference type="GO" id="GO:0000160">
    <property type="term" value="P:phosphorelay signal transduction system"/>
    <property type="evidence" value="ECO:0007669"/>
    <property type="project" value="InterPro"/>
</dbReference>
<reference evidence="9 10" key="1">
    <citation type="journal article" date="2011" name="J. Bacteriol.">
        <title>Genome sequence of Chthoniobacter flavus Ellin428, an aerobic heterotrophic soil bacterium.</title>
        <authorList>
            <person name="Kant R."/>
            <person name="van Passel M.W."/>
            <person name="Palva A."/>
            <person name="Lucas S."/>
            <person name="Lapidus A."/>
            <person name="Glavina Del Rio T."/>
            <person name="Dalin E."/>
            <person name="Tice H."/>
            <person name="Bruce D."/>
            <person name="Goodwin L."/>
            <person name="Pitluck S."/>
            <person name="Larimer F.W."/>
            <person name="Land M.L."/>
            <person name="Hauser L."/>
            <person name="Sangwan P."/>
            <person name="de Vos W.M."/>
            <person name="Janssen P.H."/>
            <person name="Smidt H."/>
        </authorList>
    </citation>
    <scope>NUCLEOTIDE SEQUENCE [LARGE SCALE GENOMIC DNA]</scope>
    <source>
        <strain evidence="9 10">Ellin428</strain>
    </source>
</reference>
<evidence type="ECO:0000259" key="8">
    <source>
        <dbReference type="PROSITE" id="PS50110"/>
    </source>
</evidence>
<dbReference type="Pfam" id="PF02954">
    <property type="entry name" value="HTH_8"/>
    <property type="match status" value="1"/>
</dbReference>
<keyword evidence="2" id="KW-0067">ATP-binding</keyword>
<feature type="domain" description="Sigma-54 factor interaction" evidence="7">
    <location>
        <begin position="146"/>
        <end position="375"/>
    </location>
</feature>